<dbReference type="Pfam" id="PF19358">
    <property type="entry name" value="DUF5935"/>
    <property type="match status" value="1"/>
</dbReference>
<feature type="transmembrane region" description="Helical" evidence="5">
    <location>
        <begin position="238"/>
        <end position="255"/>
    </location>
</feature>
<evidence type="ECO:0000313" key="9">
    <source>
        <dbReference type="Proteomes" id="UP000194432"/>
    </source>
</evidence>
<keyword evidence="4 5" id="KW-0472">Membrane</keyword>
<feature type="transmembrane region" description="Helical" evidence="5">
    <location>
        <begin position="76"/>
        <end position="95"/>
    </location>
</feature>
<dbReference type="KEGG" id="acin:CBP34_17835"/>
<evidence type="ECO:0000256" key="3">
    <source>
        <dbReference type="ARBA" id="ARBA00022989"/>
    </source>
</evidence>
<sequence length="443" mass="48424">MRDLAFALMLLAALPLALARPFNAYLLWGWTALLAPTTYFYGWMVGNRVNFVCAVLTLVLLALGRVPWRDYQPNKVTWLYVLLAAHATLAFLLAYPGNPDNEKYLEFLIKGLLFCLVMPFFVRERVHFHAMFIVIALGLGVHGVLNGLKTLASGGGHNMMGPAGTMLGDRNHLSTALALVLPVLFYLQTHTVNRLIRLGYLGAFCIVVLAILGGGSRAGFIAVSVVGLWLVLTARRKGMALMLVGGAVLAFLAFAPEDITSRLTTIKEAGEDSSFMGRVIAWKISSAIALENPVFGGGFHAVQVQAIWDRFKMSPGLLGFLDLPVPEFSAKAAHSIYFEVMGDLGFVGLGLFLFILLRALWSRLAIKRMTNQLGVSYQWARDMADMLMLAVLAYMVGGASVSLAYLEVIYMVVMLMELLRLHVAGAFALPERQAIAPGPRGKL</sequence>
<dbReference type="EMBL" id="CP021361">
    <property type="protein sequence ID" value="ART53148.1"/>
    <property type="molecule type" value="Genomic_DNA"/>
</dbReference>
<evidence type="ECO:0000259" key="7">
    <source>
        <dbReference type="Pfam" id="PF19358"/>
    </source>
</evidence>
<feature type="transmembrane region" description="Helical" evidence="5">
    <location>
        <begin position="171"/>
        <end position="187"/>
    </location>
</feature>
<feature type="domain" description="O-antigen ligase-related" evidence="6">
    <location>
        <begin position="203"/>
        <end position="353"/>
    </location>
</feature>
<dbReference type="InterPro" id="IPR017528">
    <property type="entry name" value="CHP03097O-antigen_lig-rel"/>
</dbReference>
<dbReference type="Pfam" id="PF04932">
    <property type="entry name" value="Wzy_C"/>
    <property type="match status" value="1"/>
</dbReference>
<keyword evidence="9" id="KW-1185">Reference proteome</keyword>
<accession>A0A240U702</accession>
<organism evidence="8 9">
    <name type="scientific">Acidovorax carolinensis</name>
    <dbReference type="NCBI Taxonomy" id="553814"/>
    <lineage>
        <taxon>Bacteria</taxon>
        <taxon>Pseudomonadati</taxon>
        <taxon>Pseudomonadota</taxon>
        <taxon>Betaproteobacteria</taxon>
        <taxon>Burkholderiales</taxon>
        <taxon>Comamonadaceae</taxon>
        <taxon>Acidovorax</taxon>
    </lineage>
</organism>
<gene>
    <name evidence="8" type="ORF">CBP34_17835</name>
</gene>
<feature type="transmembrane region" description="Helical" evidence="5">
    <location>
        <begin position="130"/>
        <end position="151"/>
    </location>
</feature>
<proteinExistence type="predicted"/>
<reference evidence="8 9" key="1">
    <citation type="submission" date="2017-05" db="EMBL/GenBank/DDBJ databases">
        <title>Polyphasic characterization of four soil-derived phenanthrene-degrading Acidovorax strains and proposal of Acidovorax phenanthrenivorans sp. nov.</title>
        <authorList>
            <person name="Singleton D.R."/>
            <person name="Lee J."/>
            <person name="Dickey A.N."/>
            <person name="Stroud A."/>
            <person name="Scholl E.H."/>
            <person name="Wright F.A."/>
            <person name="Aitken M.D."/>
        </authorList>
    </citation>
    <scope>NUCLEOTIDE SEQUENCE [LARGE SCALE GENOMIC DNA]</scope>
    <source>
        <strain evidence="8">NA3</strain>
    </source>
</reference>
<keyword evidence="3 5" id="KW-1133">Transmembrane helix</keyword>
<feature type="transmembrane region" description="Helical" evidence="5">
    <location>
        <begin position="199"/>
        <end position="232"/>
    </location>
</feature>
<dbReference type="GO" id="GO:0016020">
    <property type="term" value="C:membrane"/>
    <property type="evidence" value="ECO:0007669"/>
    <property type="project" value="UniProtKB-SubCell"/>
</dbReference>
<dbReference type="NCBIfam" id="TIGR03097">
    <property type="entry name" value="PEP_O_lig_1"/>
    <property type="match status" value="1"/>
</dbReference>
<evidence type="ECO:0000256" key="4">
    <source>
        <dbReference type="ARBA" id="ARBA00023136"/>
    </source>
</evidence>
<dbReference type="PANTHER" id="PTHR37422">
    <property type="entry name" value="TEICHURONIC ACID BIOSYNTHESIS PROTEIN TUAE"/>
    <property type="match status" value="1"/>
</dbReference>
<feature type="transmembrane region" description="Helical" evidence="5">
    <location>
        <begin position="43"/>
        <end position="64"/>
    </location>
</feature>
<comment type="subcellular location">
    <subcellularLocation>
        <location evidence="1">Membrane</location>
        <topology evidence="1">Multi-pass membrane protein</topology>
    </subcellularLocation>
</comment>
<keyword evidence="2 5" id="KW-0812">Transmembrane</keyword>
<dbReference type="InterPro" id="IPR051533">
    <property type="entry name" value="WaaL-like"/>
</dbReference>
<feature type="transmembrane region" description="Helical" evidence="5">
    <location>
        <begin position="344"/>
        <end position="366"/>
    </location>
</feature>
<evidence type="ECO:0000256" key="1">
    <source>
        <dbReference type="ARBA" id="ARBA00004141"/>
    </source>
</evidence>
<evidence type="ECO:0000313" key="8">
    <source>
        <dbReference type="EMBL" id="ART53148.1"/>
    </source>
</evidence>
<evidence type="ECO:0000256" key="2">
    <source>
        <dbReference type="ARBA" id="ARBA00022692"/>
    </source>
</evidence>
<dbReference type="RefSeq" id="WP_094098802.1">
    <property type="nucleotide sequence ID" value="NZ_CP021361.1"/>
</dbReference>
<name>A0A240U702_9BURK</name>
<dbReference type="GO" id="GO:0016874">
    <property type="term" value="F:ligase activity"/>
    <property type="evidence" value="ECO:0007669"/>
    <property type="project" value="UniProtKB-KW"/>
</dbReference>
<dbReference type="AlphaFoldDB" id="A0A240U702"/>
<protein>
    <submittedName>
        <fullName evidence="8">Putative O-glycosylation ligase, exosortase A system-associated</fullName>
    </submittedName>
</protein>
<feature type="transmembrane region" description="Helical" evidence="5">
    <location>
        <begin position="386"/>
        <end position="413"/>
    </location>
</feature>
<dbReference type="InterPro" id="IPR045979">
    <property type="entry name" value="DUF5935"/>
</dbReference>
<keyword evidence="8" id="KW-0436">Ligase</keyword>
<evidence type="ECO:0000256" key="5">
    <source>
        <dbReference type="SAM" id="Phobius"/>
    </source>
</evidence>
<dbReference type="Proteomes" id="UP000194432">
    <property type="component" value="Chromosome 1"/>
</dbReference>
<dbReference type="PANTHER" id="PTHR37422:SF13">
    <property type="entry name" value="LIPOPOLYSACCHARIDE BIOSYNTHESIS PROTEIN PA4999-RELATED"/>
    <property type="match status" value="1"/>
</dbReference>
<feature type="transmembrane region" description="Helical" evidence="5">
    <location>
        <begin position="107"/>
        <end position="123"/>
    </location>
</feature>
<dbReference type="InterPro" id="IPR007016">
    <property type="entry name" value="O-antigen_ligase-rel_domated"/>
</dbReference>
<feature type="domain" description="DUF5935" evidence="7">
    <location>
        <begin position="1"/>
        <end position="191"/>
    </location>
</feature>
<evidence type="ECO:0000259" key="6">
    <source>
        <dbReference type="Pfam" id="PF04932"/>
    </source>
</evidence>